<organism evidence="3 4">
    <name type="scientific">Mycolicibacterium arenosum</name>
    <dbReference type="NCBI Taxonomy" id="2952157"/>
    <lineage>
        <taxon>Bacteria</taxon>
        <taxon>Bacillati</taxon>
        <taxon>Actinomycetota</taxon>
        <taxon>Actinomycetes</taxon>
        <taxon>Mycobacteriales</taxon>
        <taxon>Mycobacteriaceae</taxon>
        <taxon>Mycolicibacterium</taxon>
    </lineage>
</organism>
<dbReference type="Proteomes" id="UP001651690">
    <property type="component" value="Unassembled WGS sequence"/>
</dbReference>
<name>A0ABT1M0J4_9MYCO</name>
<sequence length="181" mass="18966">MTTTRRLAAALLAVAALLAGCSTVTDGRPESGSADLTEPTVPTPRPSRTTPTSEPPLVPEPSTPTPAPPGDQLPIENGYAYIETKSGKTRCQIDADSVGCEAQFVDSPTVDGGQANGVRITADGTQTWVLGNLGDIPTVTIDYRTYRALGWTIDATEAGTRFTNDATGHGMFVAIERVDAF</sequence>
<dbReference type="RefSeq" id="WP_255059293.1">
    <property type="nucleotide sequence ID" value="NZ_JANDBD010000003.1"/>
</dbReference>
<dbReference type="EMBL" id="JANDBD010000003">
    <property type="protein sequence ID" value="MCP9272115.1"/>
    <property type="molecule type" value="Genomic_DNA"/>
</dbReference>
<keyword evidence="2" id="KW-0732">Signal</keyword>
<evidence type="ECO:0000313" key="3">
    <source>
        <dbReference type="EMBL" id="MCP9272115.1"/>
    </source>
</evidence>
<comment type="caution">
    <text evidence="3">The sequence shown here is derived from an EMBL/GenBank/DDBJ whole genome shotgun (WGS) entry which is preliminary data.</text>
</comment>
<accession>A0ABT1M0J4</accession>
<feature type="region of interest" description="Disordered" evidence="1">
    <location>
        <begin position="25"/>
        <end position="75"/>
    </location>
</feature>
<dbReference type="PROSITE" id="PS51257">
    <property type="entry name" value="PROKAR_LIPOPROTEIN"/>
    <property type="match status" value="1"/>
</dbReference>
<gene>
    <name evidence="3" type="ORF">NM203_07935</name>
</gene>
<feature type="chain" id="PRO_5047135904" description="Lipoprotein LpqJ" evidence="2">
    <location>
        <begin position="27"/>
        <end position="181"/>
    </location>
</feature>
<keyword evidence="4" id="KW-1185">Reference proteome</keyword>
<feature type="signal peptide" evidence="2">
    <location>
        <begin position="1"/>
        <end position="26"/>
    </location>
</feature>
<feature type="compositionally biased region" description="Pro residues" evidence="1">
    <location>
        <begin position="53"/>
        <end position="71"/>
    </location>
</feature>
<evidence type="ECO:0000256" key="2">
    <source>
        <dbReference type="SAM" id="SignalP"/>
    </source>
</evidence>
<proteinExistence type="predicted"/>
<evidence type="ECO:0000313" key="4">
    <source>
        <dbReference type="Proteomes" id="UP001651690"/>
    </source>
</evidence>
<reference evidence="3 4" key="1">
    <citation type="submission" date="2022-06" db="EMBL/GenBank/DDBJ databases">
        <title>Mycolicibacterium sp. CAU 1645 isolated from seawater.</title>
        <authorList>
            <person name="Kim W."/>
        </authorList>
    </citation>
    <scope>NUCLEOTIDE SEQUENCE [LARGE SCALE GENOMIC DNA]</scope>
    <source>
        <strain evidence="3 4">CAU 1645</strain>
    </source>
</reference>
<protein>
    <recommendedName>
        <fullName evidence="5">Lipoprotein LpqJ</fullName>
    </recommendedName>
</protein>
<evidence type="ECO:0008006" key="5">
    <source>
        <dbReference type="Google" id="ProtNLM"/>
    </source>
</evidence>
<evidence type="ECO:0000256" key="1">
    <source>
        <dbReference type="SAM" id="MobiDB-lite"/>
    </source>
</evidence>